<dbReference type="GO" id="GO:0046872">
    <property type="term" value="F:metal ion binding"/>
    <property type="evidence" value="ECO:0007669"/>
    <property type="project" value="UniProtKB-KW"/>
</dbReference>
<evidence type="ECO:0000256" key="4">
    <source>
        <dbReference type="ARBA" id="ARBA00022842"/>
    </source>
</evidence>
<feature type="active site" description="Proton donor" evidence="5">
    <location>
        <position position="85"/>
    </location>
</feature>
<comment type="caution">
    <text evidence="7">The sequence shown here is derived from an EMBL/GenBank/DDBJ whole genome shotgun (WGS) entry which is preliminary data.</text>
</comment>
<dbReference type="InterPro" id="IPR036412">
    <property type="entry name" value="HAD-like_sf"/>
</dbReference>
<name>A0AAW1SDD5_9CHLO</name>
<dbReference type="NCBIfam" id="TIGR02244">
    <property type="entry name" value="HAD-IG-Ncltidse"/>
    <property type="match status" value="1"/>
</dbReference>
<keyword evidence="4 6" id="KW-0460">Magnesium</keyword>
<organism evidence="7 8">
    <name type="scientific">Elliptochloris bilobata</name>
    <dbReference type="NCBI Taxonomy" id="381761"/>
    <lineage>
        <taxon>Eukaryota</taxon>
        <taxon>Viridiplantae</taxon>
        <taxon>Chlorophyta</taxon>
        <taxon>core chlorophytes</taxon>
        <taxon>Trebouxiophyceae</taxon>
        <taxon>Trebouxiophyceae incertae sedis</taxon>
        <taxon>Elliptochloris clade</taxon>
        <taxon>Elliptochloris</taxon>
    </lineage>
</organism>
<protein>
    <submittedName>
        <fullName evidence="7">Uncharacterized protein</fullName>
    </submittedName>
</protein>
<feature type="binding site" evidence="6">
    <location>
        <position position="83"/>
    </location>
    <ligand>
        <name>Mg(2+)</name>
        <dbReference type="ChEBI" id="CHEBI:18420"/>
    </ligand>
</feature>
<evidence type="ECO:0000256" key="2">
    <source>
        <dbReference type="ARBA" id="ARBA00022723"/>
    </source>
</evidence>
<evidence type="ECO:0000256" key="5">
    <source>
        <dbReference type="PIRSR" id="PIRSR017434-1"/>
    </source>
</evidence>
<sequence length="595" mass="67465">MSWDWRACSAATSTAATHTPTVAESTTSAMALRAGMGPPPPPPLSDDHPAWADEVWASPLDVRRRIFCNRSLNMSQIRAVGFDMDYTCAQYKPETFEMLAYTLTIEKLVTVFGYPSVLYDFDFDWRYMVRGLTIDKRRGNVLKLDRHKYVKLAYHGFQKLSREQRLATYANALERSEFDEPDYALIDTLFSLAEAHLFMQLVELQDSQPHALPAGKATPDLYKDVRAAVDLCHRDGSLKRAVAADPGRYIHEDLRLAPTLDTLRASGRQVFLATNSLWDYTHIVMNFLLHGRTGAERNYDWLEYFNVVITGCGKPDFFIQKKPLFEVHLDTGLLYNTDGGTPMVPIGEEDLPTPAFTSSAPRVNGEGADRRARVFQGGFYRDLHRMLGVASGTECLYVGDHIYGDILRSKKTLGWRTMLVVPELESELEVQAAHSGVMRELKALRQQRDGLEDHIQRLEWGLAHGTPVCMDGLSLSAEGDSIDGSEDDLGSYMDVVANLREQQDAVRERHRALLAEHHERFHPVWGQLLKTGYQNSRFAHQVERFACLYTSHVSNLHFYSPDKCYRGRMDHMAHEEESVFEEAASCLLPRKRPPS</sequence>
<evidence type="ECO:0000256" key="3">
    <source>
        <dbReference type="ARBA" id="ARBA00022801"/>
    </source>
</evidence>
<feature type="binding site" evidence="6">
    <location>
        <position position="400"/>
    </location>
    <ligand>
        <name>Mg(2+)</name>
        <dbReference type="ChEBI" id="CHEBI:18420"/>
    </ligand>
</feature>
<dbReference type="Pfam" id="PF05761">
    <property type="entry name" value="5_nucleotid"/>
    <property type="match status" value="1"/>
</dbReference>
<dbReference type="Proteomes" id="UP001445335">
    <property type="component" value="Unassembled WGS sequence"/>
</dbReference>
<dbReference type="Gene3D" id="3.40.50.1000">
    <property type="entry name" value="HAD superfamily/HAD-like"/>
    <property type="match status" value="2"/>
</dbReference>
<evidence type="ECO:0000256" key="1">
    <source>
        <dbReference type="ARBA" id="ARBA00009589"/>
    </source>
</evidence>
<gene>
    <name evidence="7" type="ORF">WJX81_001142</name>
</gene>
<comment type="cofactor">
    <cofactor evidence="6">
        <name>Mg(2+)</name>
        <dbReference type="ChEBI" id="CHEBI:18420"/>
    </cofactor>
    <text evidence="6">Binds 1 Mg(2+) ion per subunit.</text>
</comment>
<dbReference type="GO" id="GO:0008253">
    <property type="term" value="F:5'-nucleotidase activity"/>
    <property type="evidence" value="ECO:0007669"/>
    <property type="project" value="TreeGrafter"/>
</dbReference>
<evidence type="ECO:0000313" key="7">
    <source>
        <dbReference type="EMBL" id="KAK9843987.1"/>
    </source>
</evidence>
<reference evidence="7 8" key="1">
    <citation type="journal article" date="2024" name="Nat. Commun.">
        <title>Phylogenomics reveals the evolutionary origins of lichenization in chlorophyte algae.</title>
        <authorList>
            <person name="Puginier C."/>
            <person name="Libourel C."/>
            <person name="Otte J."/>
            <person name="Skaloud P."/>
            <person name="Haon M."/>
            <person name="Grisel S."/>
            <person name="Petersen M."/>
            <person name="Berrin J.G."/>
            <person name="Delaux P.M."/>
            <person name="Dal Grande F."/>
            <person name="Keller J."/>
        </authorList>
    </citation>
    <scope>NUCLEOTIDE SEQUENCE [LARGE SCALE GENOMIC DNA]</scope>
    <source>
        <strain evidence="7 8">SAG 245.80</strain>
    </source>
</reference>
<accession>A0AAW1SDD5</accession>
<dbReference type="AlphaFoldDB" id="A0AAW1SDD5"/>
<dbReference type="InterPro" id="IPR008380">
    <property type="entry name" value="HAD-SF_hydro_IG_5-nucl"/>
</dbReference>
<evidence type="ECO:0000256" key="6">
    <source>
        <dbReference type="PIRSR" id="PIRSR017434-2"/>
    </source>
</evidence>
<comment type="similarity">
    <text evidence="1">Belongs to the 5'(3')-deoxyribonucleotidase family.</text>
</comment>
<dbReference type="EMBL" id="JALJOU010000004">
    <property type="protein sequence ID" value="KAK9843987.1"/>
    <property type="molecule type" value="Genomic_DNA"/>
</dbReference>
<dbReference type="PANTHER" id="PTHR12103">
    <property type="entry name" value="5'-NUCLEOTIDASE DOMAIN-CONTAINING"/>
    <property type="match status" value="1"/>
</dbReference>
<keyword evidence="2 6" id="KW-0479">Metal-binding</keyword>
<feature type="active site" description="Nucleophile" evidence="5">
    <location>
        <position position="83"/>
    </location>
</feature>
<dbReference type="PANTHER" id="PTHR12103:SF15">
    <property type="entry name" value="CYTOSOLIC PURINE 5'-NUCLEOTIDASE"/>
    <property type="match status" value="1"/>
</dbReference>
<keyword evidence="8" id="KW-1185">Reference proteome</keyword>
<dbReference type="SUPFAM" id="SSF56784">
    <property type="entry name" value="HAD-like"/>
    <property type="match status" value="1"/>
</dbReference>
<dbReference type="PIRSF" id="PIRSF017434">
    <property type="entry name" value="Purine_5'-nucleotidase"/>
    <property type="match status" value="1"/>
</dbReference>
<proteinExistence type="inferred from homology"/>
<dbReference type="InterPro" id="IPR016695">
    <property type="entry name" value="Pur_nucleotidase"/>
</dbReference>
<keyword evidence="3" id="KW-0378">Hydrolase</keyword>
<feature type="binding site" evidence="6">
    <location>
        <position position="85"/>
    </location>
    <ligand>
        <name>GMP</name>
        <dbReference type="ChEBI" id="CHEBI:58115"/>
    </ligand>
</feature>
<evidence type="ECO:0000313" key="8">
    <source>
        <dbReference type="Proteomes" id="UP001445335"/>
    </source>
</evidence>
<dbReference type="InterPro" id="IPR023214">
    <property type="entry name" value="HAD_sf"/>
</dbReference>